<evidence type="ECO:0000256" key="6">
    <source>
        <dbReference type="ARBA" id="ARBA00073849"/>
    </source>
</evidence>
<dbReference type="AlphaFoldDB" id="A0A9P1JU63"/>
<dbReference type="PROSITE" id="PS00161">
    <property type="entry name" value="ISOCITRATE_LYASE"/>
    <property type="match status" value="1"/>
</dbReference>
<feature type="region of interest" description="Disordered" evidence="7">
    <location>
        <begin position="582"/>
        <end position="602"/>
    </location>
</feature>
<dbReference type="FunFam" id="3.20.20.60:FF:000009">
    <property type="entry name" value="2-methylisocitrate lyase"/>
    <property type="match status" value="1"/>
</dbReference>
<dbReference type="PANTHER" id="PTHR42905">
    <property type="entry name" value="PHOSPHOENOLPYRUVATE CARBOXYLASE"/>
    <property type="match status" value="1"/>
</dbReference>
<accession>A0A9P1JU63</accession>
<keyword evidence="9" id="KW-0456">Lyase</keyword>
<protein>
    <recommendedName>
        <fullName evidence="6">2-methylisocitrate lyase</fullName>
        <ecNumber evidence="3">4.1.3.30</ecNumber>
    </recommendedName>
</protein>
<dbReference type="InterPro" id="IPR036148">
    <property type="entry name" value="MmgE/PrpD_sf"/>
</dbReference>
<feature type="domain" description="MmgE/PrpD C-terminal" evidence="8">
    <location>
        <begin position="92"/>
        <end position="262"/>
    </location>
</feature>
<dbReference type="InterPro" id="IPR015813">
    <property type="entry name" value="Pyrv/PenolPyrv_kinase-like_dom"/>
</dbReference>
<organism evidence="9 10">
    <name type="scientific">Azospirillum baldaniorum</name>
    <dbReference type="NCBI Taxonomy" id="1064539"/>
    <lineage>
        <taxon>Bacteria</taxon>
        <taxon>Pseudomonadati</taxon>
        <taxon>Pseudomonadota</taxon>
        <taxon>Alphaproteobacteria</taxon>
        <taxon>Rhodospirillales</taxon>
        <taxon>Azospirillaceae</taxon>
        <taxon>Azospirillum</taxon>
    </lineage>
</organism>
<evidence type="ECO:0000256" key="3">
    <source>
        <dbReference type="ARBA" id="ARBA00012260"/>
    </source>
</evidence>
<evidence type="ECO:0000256" key="2">
    <source>
        <dbReference type="ARBA" id="ARBA00009282"/>
    </source>
</evidence>
<comment type="subunit">
    <text evidence="4">Homotetramer; dimer of dimers.</text>
</comment>
<evidence type="ECO:0000256" key="1">
    <source>
        <dbReference type="ARBA" id="ARBA00001050"/>
    </source>
</evidence>
<comment type="catalytic activity">
    <reaction evidence="1">
        <text>(2S,3R)-3-hydroxybutane-1,2,3-tricarboxylate = pyruvate + succinate</text>
        <dbReference type="Rhea" id="RHEA:16809"/>
        <dbReference type="ChEBI" id="CHEBI:15361"/>
        <dbReference type="ChEBI" id="CHEBI:30031"/>
        <dbReference type="ChEBI" id="CHEBI:57429"/>
        <dbReference type="EC" id="4.1.3.30"/>
    </reaction>
</comment>
<comment type="similarity">
    <text evidence="2">Belongs to the isocitrate lyase/PEP mutase superfamily. Methylisocitrate lyase family.</text>
</comment>
<evidence type="ECO:0000256" key="5">
    <source>
        <dbReference type="ARBA" id="ARBA00057039"/>
    </source>
</evidence>
<dbReference type="Proteomes" id="UP000007319">
    <property type="component" value="Plasmid AZOBR_p1"/>
</dbReference>
<dbReference type="CDD" id="cd00377">
    <property type="entry name" value="ICL_PEPM"/>
    <property type="match status" value="1"/>
</dbReference>
<evidence type="ECO:0000256" key="4">
    <source>
        <dbReference type="ARBA" id="ARBA00044762"/>
    </source>
</evidence>
<proteinExistence type="inferred from homology"/>
<sequence>MMIETLNIASTLGLATSRRTMLEGGTVRNAYAGVSNQLGLTAWDLAASGIIGETDGVGSVFGGVIATDFRPELMVEELGERWEIARNYFKRHAACRYTHGALDALGDIVAQAGGRIAPAEVAAIEVDTYVWAAQLDGAEPKNMLAAKFSLPFALATFLANGAATPEAFRDGARQDAATRALARRVTVREDRGLTARLPGLRPARVRLTLADGRRFEAEALTNKGDTEDPYSPEEVRAKFADLAGPVWGAAHAAAIADCVASIDRAADLSTLTRLLSAPAAAGGASEMTRPDLTFKLRLAEDRVVLAPGVYDAFTASLAAAAGFEALYLSGAAIAYTRLGRPDIGLVSVSEVADTIALVRDRVPTPLVVDADTGYGNALNVQRTVRMFERAGATALQLEDQSFPKRCGHLTDKAVIPAGEMAGKIKAAVDARASEGTLIIARTDAVAVEGVPAALDRARLYVEAGADVLFVEAPKSREQLSAIATDLGGIRPLLANMVEGGQTPISSAADLGDLGYRLVIFPGGIVRALARQAQDYYASLAQHGTTQPFRDRMFDFNALNDLIGTPEMLALGETYKDFPPKKSRCRQAGGRSMTTQKTTIDPV</sequence>
<dbReference type="InterPro" id="IPR045337">
    <property type="entry name" value="MmgE_PrpD_C"/>
</dbReference>
<dbReference type="InterPro" id="IPR018523">
    <property type="entry name" value="Isocitrate_lyase_ph_CS"/>
</dbReference>
<comment type="function">
    <text evidence="5">Involved in the catabolism of short chain fatty acids (SCFA) via the 2-methylcitrate cycle I (propionate degradation route). Catalyzes the thermodynamically favored C-C bond cleavage of (2R,3S)-2-methylisocitrate to yield pyruvate and succinate via an alpha-carboxy-carbanion intermediate.</text>
</comment>
<geneLocation type="plasmid" evidence="9 10">
    <name>AZOBR_p1</name>
</geneLocation>
<dbReference type="KEGG" id="abs:AZOBR_p130001"/>
<dbReference type="SUPFAM" id="SSF51621">
    <property type="entry name" value="Phosphoenolpyruvate/pyruvate domain"/>
    <property type="match status" value="1"/>
</dbReference>
<dbReference type="Pfam" id="PF13714">
    <property type="entry name" value="PEP_mutase"/>
    <property type="match status" value="1"/>
</dbReference>
<dbReference type="Gene3D" id="3.20.20.60">
    <property type="entry name" value="Phosphoenolpyruvate-binding domains"/>
    <property type="match status" value="1"/>
</dbReference>
<evidence type="ECO:0000259" key="8">
    <source>
        <dbReference type="Pfam" id="PF19305"/>
    </source>
</evidence>
<evidence type="ECO:0000313" key="9">
    <source>
        <dbReference type="EMBL" id="CCC99813.1"/>
    </source>
</evidence>
<name>A0A9P1JU63_9PROT</name>
<dbReference type="Gene3D" id="3.30.1330.120">
    <property type="entry name" value="2-methylcitrate dehydratase PrpD"/>
    <property type="match status" value="1"/>
</dbReference>
<dbReference type="InterPro" id="IPR042188">
    <property type="entry name" value="MmgE/PrpD_sf_2"/>
</dbReference>
<evidence type="ECO:0000313" key="10">
    <source>
        <dbReference type="Proteomes" id="UP000007319"/>
    </source>
</evidence>
<dbReference type="InterPro" id="IPR040442">
    <property type="entry name" value="Pyrv_kinase-like_dom_sf"/>
</dbReference>
<dbReference type="EC" id="4.1.3.30" evidence="3"/>
<feature type="non-terminal residue" evidence="9">
    <location>
        <position position="602"/>
    </location>
</feature>
<dbReference type="SUPFAM" id="SSF103378">
    <property type="entry name" value="2-methylcitrate dehydratase PrpD"/>
    <property type="match status" value="1"/>
</dbReference>
<dbReference type="InterPro" id="IPR039556">
    <property type="entry name" value="ICL/PEPM"/>
</dbReference>
<keyword evidence="9" id="KW-0614">Plasmid</keyword>
<feature type="compositionally biased region" description="Polar residues" evidence="7">
    <location>
        <begin position="591"/>
        <end position="602"/>
    </location>
</feature>
<keyword evidence="10" id="KW-1185">Reference proteome</keyword>
<reference evidence="9 10" key="1">
    <citation type="journal article" date="2011" name="PLoS Genet.">
        <title>Azospirillum genomes reveal transition of bacteria from aquatic to terrestrial environments.</title>
        <authorList>
            <person name="Wisniewski-Dye F."/>
            <person name="Borziak K."/>
            <person name="Khalsa-Moyers G."/>
            <person name="Alexandre G."/>
            <person name="Sukharnikov L.O."/>
            <person name="Wuichet K."/>
            <person name="Hurst G.B."/>
            <person name="McDonald W.H."/>
            <person name="Robertson J.S."/>
            <person name="Barbe V."/>
            <person name="Calteau A."/>
            <person name="Rouy Z."/>
            <person name="Mangenot S."/>
            <person name="Prigent-Combaret C."/>
            <person name="Normand P."/>
            <person name="Boyer M."/>
            <person name="Siguier P."/>
            <person name="Dessaux Y."/>
            <person name="Elmerich C."/>
            <person name="Condemine G."/>
            <person name="Krishnen G."/>
            <person name="Kennedy I."/>
            <person name="Paterson A.H."/>
            <person name="Gonzalez V."/>
            <person name="Mavingui P."/>
            <person name="Zhulin I.B."/>
        </authorList>
    </citation>
    <scope>NUCLEOTIDE SEQUENCE [LARGE SCALE GENOMIC DNA]</scope>
    <source>
        <strain evidence="9 10">Sp245</strain>
    </source>
</reference>
<dbReference type="GO" id="GO:0046421">
    <property type="term" value="F:methylisocitrate lyase activity"/>
    <property type="evidence" value="ECO:0007669"/>
    <property type="project" value="UniProtKB-EC"/>
</dbReference>
<dbReference type="PANTHER" id="PTHR42905:SF5">
    <property type="entry name" value="CARBOXYVINYL-CARBOXYPHOSPHONATE PHOSPHORYLMUTASE, CHLOROPLASTIC"/>
    <property type="match status" value="1"/>
</dbReference>
<gene>
    <name evidence="9" type="ORF">AZOBR_p130001</name>
</gene>
<evidence type="ECO:0000256" key="7">
    <source>
        <dbReference type="SAM" id="MobiDB-lite"/>
    </source>
</evidence>
<dbReference type="Pfam" id="PF19305">
    <property type="entry name" value="MmgE_PrpD_C"/>
    <property type="match status" value="1"/>
</dbReference>
<dbReference type="EMBL" id="HE577328">
    <property type="protein sequence ID" value="CCC99813.1"/>
    <property type="molecule type" value="Genomic_DNA"/>
</dbReference>